<protein>
    <submittedName>
        <fullName evidence="2">Uncharacterized protein</fullName>
    </submittedName>
</protein>
<evidence type="ECO:0000256" key="1">
    <source>
        <dbReference type="SAM" id="MobiDB-lite"/>
    </source>
</evidence>
<evidence type="ECO:0000313" key="3">
    <source>
        <dbReference type="Proteomes" id="UP000075604"/>
    </source>
</evidence>
<sequence>MGGGGALEALGWMRSGGTARGRGAAPREGLLVDGGVAAAGGDDDVGGERDVQLRGEVAQLQVIASSSRVGVGSPLGWLWARTKLWAAMSSAVRRTVARPMPMQRASSEPRARPQPQRER</sequence>
<dbReference type="Proteomes" id="UP000075604">
    <property type="component" value="Unassembled WGS sequence"/>
</dbReference>
<dbReference type="EMBL" id="JELX01001235">
    <property type="protein sequence ID" value="KYF59683.1"/>
    <property type="molecule type" value="Genomic_DNA"/>
</dbReference>
<feature type="compositionally biased region" description="Basic and acidic residues" evidence="1">
    <location>
        <begin position="107"/>
        <end position="119"/>
    </location>
</feature>
<evidence type="ECO:0000313" key="2">
    <source>
        <dbReference type="EMBL" id="KYF59683.1"/>
    </source>
</evidence>
<dbReference type="AlphaFoldDB" id="A0A150PVT0"/>
<reference evidence="2 3" key="1">
    <citation type="submission" date="2014-02" db="EMBL/GenBank/DDBJ databases">
        <title>The small core and large imbalanced accessory genome model reveals a collaborative survival strategy of Sorangium cellulosum strains in nature.</title>
        <authorList>
            <person name="Han K."/>
            <person name="Peng R."/>
            <person name="Blom J."/>
            <person name="Li Y.-Z."/>
        </authorList>
    </citation>
    <scope>NUCLEOTIDE SEQUENCE [LARGE SCALE GENOMIC DNA]</scope>
    <source>
        <strain evidence="2 3">So0157-18</strain>
    </source>
</reference>
<gene>
    <name evidence="2" type="ORF">BE04_26475</name>
</gene>
<organism evidence="2 3">
    <name type="scientific">Sorangium cellulosum</name>
    <name type="common">Polyangium cellulosum</name>
    <dbReference type="NCBI Taxonomy" id="56"/>
    <lineage>
        <taxon>Bacteria</taxon>
        <taxon>Pseudomonadati</taxon>
        <taxon>Myxococcota</taxon>
        <taxon>Polyangia</taxon>
        <taxon>Polyangiales</taxon>
        <taxon>Polyangiaceae</taxon>
        <taxon>Sorangium</taxon>
    </lineage>
</organism>
<feature type="region of interest" description="Disordered" evidence="1">
    <location>
        <begin position="96"/>
        <end position="119"/>
    </location>
</feature>
<accession>A0A150PVT0</accession>
<comment type="caution">
    <text evidence="2">The sequence shown here is derived from an EMBL/GenBank/DDBJ whole genome shotgun (WGS) entry which is preliminary data.</text>
</comment>
<name>A0A150PVT0_SORCE</name>
<proteinExistence type="predicted"/>